<dbReference type="EMBL" id="VSRR010061720">
    <property type="protein sequence ID" value="MPC83160.1"/>
    <property type="molecule type" value="Genomic_DNA"/>
</dbReference>
<keyword evidence="3" id="KW-1185">Reference proteome</keyword>
<protein>
    <submittedName>
        <fullName evidence="2">Uncharacterized protein</fullName>
    </submittedName>
</protein>
<comment type="caution">
    <text evidence="2">The sequence shown here is derived from an EMBL/GenBank/DDBJ whole genome shotgun (WGS) entry which is preliminary data.</text>
</comment>
<dbReference type="AlphaFoldDB" id="A0A5B7IFJ1"/>
<evidence type="ECO:0000256" key="1">
    <source>
        <dbReference type="SAM" id="MobiDB-lite"/>
    </source>
</evidence>
<evidence type="ECO:0000313" key="3">
    <source>
        <dbReference type="Proteomes" id="UP000324222"/>
    </source>
</evidence>
<name>A0A5B7IFJ1_PORTR</name>
<sequence>MVVCSLPAGNPASPHATLDRTTRNPTRPEMSANTKAENITSQTKPAVNKGVWVWSEAVQGRPNLARSSS</sequence>
<feature type="region of interest" description="Disordered" evidence="1">
    <location>
        <begin position="1"/>
        <end position="35"/>
    </location>
</feature>
<proteinExistence type="predicted"/>
<evidence type="ECO:0000313" key="2">
    <source>
        <dbReference type="EMBL" id="MPC83160.1"/>
    </source>
</evidence>
<gene>
    <name evidence="2" type="ORF">E2C01_077856</name>
</gene>
<organism evidence="2 3">
    <name type="scientific">Portunus trituberculatus</name>
    <name type="common">Swimming crab</name>
    <name type="synonym">Neptunus trituberculatus</name>
    <dbReference type="NCBI Taxonomy" id="210409"/>
    <lineage>
        <taxon>Eukaryota</taxon>
        <taxon>Metazoa</taxon>
        <taxon>Ecdysozoa</taxon>
        <taxon>Arthropoda</taxon>
        <taxon>Crustacea</taxon>
        <taxon>Multicrustacea</taxon>
        <taxon>Malacostraca</taxon>
        <taxon>Eumalacostraca</taxon>
        <taxon>Eucarida</taxon>
        <taxon>Decapoda</taxon>
        <taxon>Pleocyemata</taxon>
        <taxon>Brachyura</taxon>
        <taxon>Eubrachyura</taxon>
        <taxon>Portunoidea</taxon>
        <taxon>Portunidae</taxon>
        <taxon>Portuninae</taxon>
        <taxon>Portunus</taxon>
    </lineage>
</organism>
<dbReference type="Proteomes" id="UP000324222">
    <property type="component" value="Unassembled WGS sequence"/>
</dbReference>
<reference evidence="2 3" key="1">
    <citation type="submission" date="2019-05" db="EMBL/GenBank/DDBJ databases">
        <title>Another draft genome of Portunus trituberculatus and its Hox gene families provides insights of decapod evolution.</title>
        <authorList>
            <person name="Jeong J.-H."/>
            <person name="Song I."/>
            <person name="Kim S."/>
            <person name="Choi T."/>
            <person name="Kim D."/>
            <person name="Ryu S."/>
            <person name="Kim W."/>
        </authorList>
    </citation>
    <scope>NUCLEOTIDE SEQUENCE [LARGE SCALE GENOMIC DNA]</scope>
    <source>
        <tissue evidence="2">Muscle</tissue>
    </source>
</reference>
<accession>A0A5B7IFJ1</accession>